<dbReference type="Pfam" id="PF00001">
    <property type="entry name" value="7tm_1"/>
    <property type="match status" value="1"/>
</dbReference>
<evidence type="ECO:0000256" key="5">
    <source>
        <dbReference type="ARBA" id="ARBA00023136"/>
    </source>
</evidence>
<gene>
    <name evidence="13" type="primary">LOC115457510</name>
</gene>
<evidence type="ECO:0000256" key="2">
    <source>
        <dbReference type="ARBA" id="ARBA00022692"/>
    </source>
</evidence>
<feature type="transmembrane region" description="Helical" evidence="10">
    <location>
        <begin position="45"/>
        <end position="71"/>
    </location>
</feature>
<proteinExistence type="inferred from homology"/>
<dbReference type="GO" id="GO:0004930">
    <property type="term" value="F:G protein-coupled receptor activity"/>
    <property type="evidence" value="ECO:0007669"/>
    <property type="project" value="UniProtKB-KW"/>
</dbReference>
<dbReference type="InParanoid" id="A0A6P7WHP2"/>
<keyword evidence="6 9" id="KW-0675">Receptor</keyword>
<evidence type="ECO:0000259" key="11">
    <source>
        <dbReference type="PROSITE" id="PS50262"/>
    </source>
</evidence>
<comment type="similarity">
    <text evidence="9">Belongs to the G-protein coupled receptor 1 family.</text>
</comment>
<dbReference type="PANTHER" id="PTHR24232:SF112">
    <property type="entry name" value="LYSOPHOSPHATIDIC ACID RECEPTOR 6-LIKE"/>
    <property type="match status" value="1"/>
</dbReference>
<dbReference type="PRINTS" id="PR01157">
    <property type="entry name" value="P2YPURNOCPTR"/>
</dbReference>
<protein>
    <submittedName>
        <fullName evidence="13">Lysophosphatidic acid receptor 4-like isoform X1</fullName>
    </submittedName>
</protein>
<keyword evidence="12" id="KW-1185">Reference proteome</keyword>
<keyword evidence="5 10" id="KW-0472">Membrane</keyword>
<dbReference type="GeneID" id="115457510"/>
<evidence type="ECO:0000256" key="8">
    <source>
        <dbReference type="ARBA" id="ARBA00023224"/>
    </source>
</evidence>
<evidence type="ECO:0000256" key="3">
    <source>
        <dbReference type="ARBA" id="ARBA00022989"/>
    </source>
</evidence>
<dbReference type="CDD" id="cd14982">
    <property type="entry name" value="7tmA_purinoceptor-like"/>
    <property type="match status" value="1"/>
</dbReference>
<dbReference type="PROSITE" id="PS00237">
    <property type="entry name" value="G_PROTEIN_RECEP_F1_1"/>
    <property type="match status" value="1"/>
</dbReference>
<evidence type="ECO:0000313" key="13">
    <source>
        <dbReference type="RefSeq" id="XP_030042807.1"/>
    </source>
</evidence>
<dbReference type="InterPro" id="IPR017452">
    <property type="entry name" value="GPCR_Rhodpsn_7TM"/>
</dbReference>
<dbReference type="InterPro" id="IPR000276">
    <property type="entry name" value="GPCR_Rhodpsn"/>
</dbReference>
<dbReference type="GO" id="GO:0005886">
    <property type="term" value="C:plasma membrane"/>
    <property type="evidence" value="ECO:0007669"/>
    <property type="project" value="TreeGrafter"/>
</dbReference>
<feature type="transmembrane region" description="Helical" evidence="10">
    <location>
        <begin position="83"/>
        <end position="102"/>
    </location>
</feature>
<dbReference type="RefSeq" id="XP_030042807.1">
    <property type="nucleotide sequence ID" value="XM_030186947.1"/>
</dbReference>
<evidence type="ECO:0000256" key="9">
    <source>
        <dbReference type="RuleBase" id="RU000688"/>
    </source>
</evidence>
<keyword evidence="4 9" id="KW-0297">G-protein coupled receptor</keyword>
<evidence type="ECO:0000256" key="10">
    <source>
        <dbReference type="SAM" id="Phobius"/>
    </source>
</evidence>
<organism evidence="12 13">
    <name type="scientific">Microcaecilia unicolor</name>
    <dbReference type="NCBI Taxonomy" id="1415580"/>
    <lineage>
        <taxon>Eukaryota</taxon>
        <taxon>Metazoa</taxon>
        <taxon>Chordata</taxon>
        <taxon>Craniata</taxon>
        <taxon>Vertebrata</taxon>
        <taxon>Euteleostomi</taxon>
        <taxon>Amphibia</taxon>
        <taxon>Gymnophiona</taxon>
        <taxon>Siphonopidae</taxon>
        <taxon>Microcaecilia</taxon>
    </lineage>
</organism>
<keyword evidence="3 10" id="KW-1133">Transmembrane helix</keyword>
<feature type="transmembrane region" description="Helical" evidence="10">
    <location>
        <begin position="283"/>
        <end position="305"/>
    </location>
</feature>
<evidence type="ECO:0000256" key="1">
    <source>
        <dbReference type="ARBA" id="ARBA00004141"/>
    </source>
</evidence>
<sequence length="335" mass="37614">MAGMTVATTNRRSTELGLHIHAMMSCNASTSSPNGSTLVRDSVFIGLYSLIFTLGLALNLAALFVFFRCLLIRSITMVYMKNLAFSDLLLVASLPVRIYYYSKKTQLHSLACELVGLVLLVNMYTSIFLLTCISWDRCMAVCFPMRPWIKRVRKKAGFICLGVWILSITASIPAYLVKKFTRFDNCTQCFDCTPEYATSPVPIAASLSIGFTFPLVIMAACSWALVRAIRKSMAAQMELVNSEKIRHMILANLAIFLLCFLPYHAVLALYLTGTLEVRLTHDIYYCTLLATCFNTVLDPLAYYFATETFQKMVVADNLRKILRSRTDSCEAQNQS</sequence>
<feature type="domain" description="G-protein coupled receptors family 1 profile" evidence="11">
    <location>
        <begin position="58"/>
        <end position="302"/>
    </location>
</feature>
<reference evidence="13" key="1">
    <citation type="submission" date="2025-08" db="UniProtKB">
        <authorList>
            <consortium name="RefSeq"/>
        </authorList>
    </citation>
    <scope>IDENTIFICATION</scope>
</reference>
<evidence type="ECO:0000256" key="7">
    <source>
        <dbReference type="ARBA" id="ARBA00023180"/>
    </source>
</evidence>
<dbReference type="GO" id="GO:0035025">
    <property type="term" value="P:positive regulation of Rho protein signal transduction"/>
    <property type="evidence" value="ECO:0007669"/>
    <property type="project" value="TreeGrafter"/>
</dbReference>
<dbReference type="PRINTS" id="PR00237">
    <property type="entry name" value="GPCRRHODOPSN"/>
</dbReference>
<dbReference type="Gene3D" id="1.20.1070.10">
    <property type="entry name" value="Rhodopsin 7-helix transmembrane proteins"/>
    <property type="match status" value="1"/>
</dbReference>
<evidence type="ECO:0000313" key="12">
    <source>
        <dbReference type="Proteomes" id="UP000515156"/>
    </source>
</evidence>
<dbReference type="AlphaFoldDB" id="A0A6P7WHP2"/>
<keyword evidence="8 9" id="KW-0807">Transducer</keyword>
<evidence type="ECO:0000256" key="4">
    <source>
        <dbReference type="ARBA" id="ARBA00023040"/>
    </source>
</evidence>
<dbReference type="PROSITE" id="PS50262">
    <property type="entry name" value="G_PROTEIN_RECEP_F1_2"/>
    <property type="match status" value="1"/>
</dbReference>
<dbReference type="PANTHER" id="PTHR24232">
    <property type="entry name" value="G-PROTEIN COUPLED RECEPTOR"/>
    <property type="match status" value="1"/>
</dbReference>
<evidence type="ECO:0000256" key="6">
    <source>
        <dbReference type="ARBA" id="ARBA00023170"/>
    </source>
</evidence>
<accession>A0A6P7WHP2</accession>
<feature type="transmembrane region" description="Helical" evidence="10">
    <location>
        <begin position="247"/>
        <end position="271"/>
    </location>
</feature>
<dbReference type="KEGG" id="muo:115457510"/>
<dbReference type="OrthoDB" id="6069656at2759"/>
<feature type="transmembrane region" description="Helical" evidence="10">
    <location>
        <begin position="114"/>
        <end position="135"/>
    </location>
</feature>
<keyword evidence="2 9" id="KW-0812">Transmembrane</keyword>
<dbReference type="GO" id="GO:0007200">
    <property type="term" value="P:phospholipase C-activating G protein-coupled receptor signaling pathway"/>
    <property type="evidence" value="ECO:0007669"/>
    <property type="project" value="TreeGrafter"/>
</dbReference>
<dbReference type="SUPFAM" id="SSF81321">
    <property type="entry name" value="Family A G protein-coupled receptor-like"/>
    <property type="match status" value="1"/>
</dbReference>
<dbReference type="Proteomes" id="UP000515156">
    <property type="component" value="Chromosome 14"/>
</dbReference>
<comment type="subcellular location">
    <subcellularLocation>
        <location evidence="1">Membrane</location>
        <topology evidence="1">Multi-pass membrane protein</topology>
    </subcellularLocation>
</comment>
<name>A0A6P7WHP2_9AMPH</name>
<feature type="transmembrane region" description="Helical" evidence="10">
    <location>
        <begin position="156"/>
        <end position="176"/>
    </location>
</feature>
<feature type="transmembrane region" description="Helical" evidence="10">
    <location>
        <begin position="203"/>
        <end position="226"/>
    </location>
</feature>
<keyword evidence="7" id="KW-0325">Glycoprotein</keyword>